<accession>A1AUJ2</accession>
<dbReference type="InterPro" id="IPR028976">
    <property type="entry name" value="CheC-like_sf"/>
</dbReference>
<reference evidence="3 4" key="1">
    <citation type="submission" date="2006-10" db="EMBL/GenBank/DDBJ databases">
        <title>Complete sequence of chromosome of Pelobacter propionicus DSM 2379.</title>
        <authorList>
            <consortium name="US DOE Joint Genome Institute"/>
            <person name="Copeland A."/>
            <person name="Lucas S."/>
            <person name="Lapidus A."/>
            <person name="Barry K."/>
            <person name="Detter J.C."/>
            <person name="Glavina del Rio T."/>
            <person name="Hammon N."/>
            <person name="Israni S."/>
            <person name="Dalin E."/>
            <person name="Tice H."/>
            <person name="Pitluck S."/>
            <person name="Saunders E."/>
            <person name="Brettin T."/>
            <person name="Bruce D."/>
            <person name="Han C."/>
            <person name="Tapia R."/>
            <person name="Schmutz J."/>
            <person name="Larimer F."/>
            <person name="Land M."/>
            <person name="Hauser L."/>
            <person name="Kyrpides N."/>
            <person name="Kim E."/>
            <person name="Lovley D."/>
            <person name="Richardson P."/>
        </authorList>
    </citation>
    <scope>NUCLEOTIDE SEQUENCE [LARGE SCALE GENOMIC DNA]</scope>
    <source>
        <strain evidence="4">DSM 2379 / NBRC 103807 / OttBd1</strain>
    </source>
</reference>
<name>A1AUJ2_PELPD</name>
<keyword evidence="1" id="KW-0145">Chemotaxis</keyword>
<dbReference type="EMBL" id="CP000482">
    <property type="protein sequence ID" value="ABL01013.1"/>
    <property type="molecule type" value="Genomic_DNA"/>
</dbReference>
<sequence length="168" mass="18215">MSLNPDIAASNIFTEEQLAKYVIDATQEVFSTMIMMDASDDYPLQEPINRFQCSITGMVGFAGTYSGVISIHCPVSLALRITSSMLGMECDEVNEDLNDAIGEIANMLGGSVKQVLSKGGLDVKLSIPTVISGEDYTVNSLSDMDCVVIPFKIDDDRFLVGLTLKKED</sequence>
<evidence type="ECO:0000256" key="1">
    <source>
        <dbReference type="ARBA" id="ARBA00022500"/>
    </source>
</evidence>
<dbReference type="PANTHER" id="PTHR39452">
    <property type="entry name" value="CHEY-P PHOSPHATASE CHEX"/>
    <property type="match status" value="1"/>
</dbReference>
<dbReference type="SUPFAM" id="SSF103039">
    <property type="entry name" value="CheC-like"/>
    <property type="match status" value="1"/>
</dbReference>
<dbReference type="STRING" id="338966.Ppro_3420"/>
<dbReference type="PANTHER" id="PTHR39452:SF1">
    <property type="entry name" value="CHEY-P PHOSPHATASE CHEX"/>
    <property type="match status" value="1"/>
</dbReference>
<dbReference type="eggNOG" id="COG1406">
    <property type="taxonomic scope" value="Bacteria"/>
</dbReference>
<dbReference type="CDD" id="cd17906">
    <property type="entry name" value="CheX"/>
    <property type="match status" value="1"/>
</dbReference>
<dbReference type="HOGENOM" id="CLU_116290_0_1_7"/>
<dbReference type="Proteomes" id="UP000006732">
    <property type="component" value="Chromosome"/>
</dbReference>
<evidence type="ECO:0000313" key="3">
    <source>
        <dbReference type="EMBL" id="ABL01013.1"/>
    </source>
</evidence>
<dbReference type="AlphaFoldDB" id="A1AUJ2"/>
<proteinExistence type="predicted"/>
<evidence type="ECO:0000313" key="4">
    <source>
        <dbReference type="Proteomes" id="UP000006732"/>
    </source>
</evidence>
<feature type="domain" description="Chemotaxis phosphatase CheX-like" evidence="2">
    <location>
        <begin position="55"/>
        <end position="152"/>
    </location>
</feature>
<dbReference type="GO" id="GO:0006935">
    <property type="term" value="P:chemotaxis"/>
    <property type="evidence" value="ECO:0007669"/>
    <property type="project" value="UniProtKB-KW"/>
</dbReference>
<dbReference type="InterPro" id="IPR038756">
    <property type="entry name" value="CheX-like"/>
</dbReference>
<dbReference type="KEGG" id="ppd:Ppro_3420"/>
<protein>
    <recommendedName>
        <fullName evidence="2">Chemotaxis phosphatase CheX-like domain-containing protein</fullName>
    </recommendedName>
</protein>
<dbReference type="Gene3D" id="3.40.1550.10">
    <property type="entry name" value="CheC-like"/>
    <property type="match status" value="1"/>
</dbReference>
<organism evidence="3 4">
    <name type="scientific">Pelobacter propionicus (strain DSM 2379 / NBRC 103807 / OttBd1)</name>
    <dbReference type="NCBI Taxonomy" id="338966"/>
    <lineage>
        <taxon>Bacteria</taxon>
        <taxon>Pseudomonadati</taxon>
        <taxon>Thermodesulfobacteriota</taxon>
        <taxon>Desulfuromonadia</taxon>
        <taxon>Desulfuromonadales</taxon>
        <taxon>Desulfuromonadaceae</taxon>
        <taxon>Pelobacter</taxon>
    </lineage>
</organism>
<gene>
    <name evidence="3" type="ordered locus">Ppro_3420</name>
</gene>
<keyword evidence="4" id="KW-1185">Reference proteome</keyword>
<dbReference type="OrthoDB" id="9790435at2"/>
<dbReference type="Pfam" id="PF13690">
    <property type="entry name" value="CheX"/>
    <property type="match status" value="1"/>
</dbReference>
<dbReference type="InterPro" id="IPR028051">
    <property type="entry name" value="CheX-like_dom"/>
</dbReference>
<dbReference type="RefSeq" id="WP_011737229.1">
    <property type="nucleotide sequence ID" value="NC_008609.1"/>
</dbReference>
<evidence type="ECO:0000259" key="2">
    <source>
        <dbReference type="Pfam" id="PF13690"/>
    </source>
</evidence>